<evidence type="ECO:0000313" key="2">
    <source>
        <dbReference type="EMBL" id="KIQ71236.1"/>
    </source>
</evidence>
<dbReference type="eggNOG" id="ENOG50346J7">
    <property type="taxonomic scope" value="Bacteria"/>
</dbReference>
<dbReference type="Pfam" id="PF01636">
    <property type="entry name" value="APH"/>
    <property type="match status" value="1"/>
</dbReference>
<dbReference type="InterPro" id="IPR002575">
    <property type="entry name" value="Aminoglycoside_PTrfase"/>
</dbReference>
<keyword evidence="2" id="KW-0418">Kinase</keyword>
<feature type="domain" description="Aminoglycoside phosphotransferase" evidence="1">
    <location>
        <begin position="99"/>
        <end position="227"/>
    </location>
</feature>
<sequence length="321" mass="35563">MRRPEKSSFRRSSVGERSKRFGAMRCVVSNIGGGRSGAKTLRLQLFDGGGAPFREVVAKLATLDRVQDEDRRYEAHIILLNASVTPRKMAMLEFGAGPIAGLFYQLAQGHDDSLFATLAKEDARGAAAVAETAAAFNDWSFGKPESRRTVKEVRQCWVGDDKADELQATYGLDWAANFEARELQTRWCCVHGDLHGENILVNAGGKIMIIDYGDVEHSAASYDAISLELSAVLQQNETICAAWPTAEQCRQWHDLDIYLAGCPVPEFVRACREWALRVAAGRREIAACAYTYLLRQLKYPDTDKGRILALLEGVRALMQST</sequence>
<evidence type="ECO:0000259" key="1">
    <source>
        <dbReference type="Pfam" id="PF01636"/>
    </source>
</evidence>
<dbReference type="Gene3D" id="3.90.1200.10">
    <property type="match status" value="1"/>
</dbReference>
<accession>A0A0D0PIQ6</accession>
<protein>
    <submittedName>
        <fullName evidence="2">Putative homoserine kinase type II (Protein kinase fold)</fullName>
    </submittedName>
</protein>
<name>A0A0D0PIQ6_9RHOB</name>
<dbReference type="GO" id="GO:0016301">
    <property type="term" value="F:kinase activity"/>
    <property type="evidence" value="ECO:0007669"/>
    <property type="project" value="UniProtKB-KW"/>
</dbReference>
<dbReference type="EMBL" id="AONG01000003">
    <property type="protein sequence ID" value="KIQ71236.1"/>
    <property type="molecule type" value="Genomic_DNA"/>
</dbReference>
<organism evidence="2 3">
    <name type="scientific">Wenxinia marina DSM 24838</name>
    <dbReference type="NCBI Taxonomy" id="1123501"/>
    <lineage>
        <taxon>Bacteria</taxon>
        <taxon>Pseudomonadati</taxon>
        <taxon>Pseudomonadota</taxon>
        <taxon>Alphaproteobacteria</taxon>
        <taxon>Rhodobacterales</taxon>
        <taxon>Roseobacteraceae</taxon>
        <taxon>Wenxinia</taxon>
    </lineage>
</organism>
<dbReference type="STRING" id="1123501.Wenmar_00615"/>
<dbReference type="AlphaFoldDB" id="A0A0D0PIQ6"/>
<keyword evidence="2" id="KW-0808">Transferase</keyword>
<dbReference type="SUPFAM" id="SSF56112">
    <property type="entry name" value="Protein kinase-like (PK-like)"/>
    <property type="match status" value="1"/>
</dbReference>
<dbReference type="Proteomes" id="UP000035100">
    <property type="component" value="Unassembled WGS sequence"/>
</dbReference>
<evidence type="ECO:0000313" key="3">
    <source>
        <dbReference type="Proteomes" id="UP000035100"/>
    </source>
</evidence>
<gene>
    <name evidence="2" type="ORF">Wenmar_00615</name>
</gene>
<dbReference type="RefSeq" id="WP_254656017.1">
    <property type="nucleotide sequence ID" value="NZ_KB902305.1"/>
</dbReference>
<reference evidence="2 3" key="1">
    <citation type="submission" date="2013-01" db="EMBL/GenBank/DDBJ databases">
        <authorList>
            <person name="Fiebig A."/>
            <person name="Goeker M."/>
            <person name="Klenk H.-P.P."/>
        </authorList>
    </citation>
    <scope>NUCLEOTIDE SEQUENCE [LARGE SCALE GENOMIC DNA]</scope>
    <source>
        <strain evidence="2 3">DSM 24838</strain>
    </source>
</reference>
<dbReference type="InterPro" id="IPR011009">
    <property type="entry name" value="Kinase-like_dom_sf"/>
</dbReference>
<proteinExistence type="predicted"/>
<keyword evidence="3" id="KW-1185">Reference proteome</keyword>
<comment type="caution">
    <text evidence="2">The sequence shown here is derived from an EMBL/GenBank/DDBJ whole genome shotgun (WGS) entry which is preliminary data.</text>
</comment>